<dbReference type="InterPro" id="IPR039424">
    <property type="entry name" value="SBP_5"/>
</dbReference>
<dbReference type="Gene3D" id="3.10.105.10">
    <property type="entry name" value="Dipeptide-binding Protein, Domain 3"/>
    <property type="match status" value="1"/>
</dbReference>
<accession>X1QGP3</accession>
<dbReference type="PANTHER" id="PTHR30290">
    <property type="entry name" value="PERIPLASMIC BINDING COMPONENT OF ABC TRANSPORTER"/>
    <property type="match status" value="1"/>
</dbReference>
<reference evidence="1" key="1">
    <citation type="journal article" date="2014" name="Front. Microbiol.">
        <title>High frequency of phylogenetically diverse reductive dehalogenase-homologous genes in deep subseafloor sedimentary metagenomes.</title>
        <authorList>
            <person name="Kawai M."/>
            <person name="Futagami T."/>
            <person name="Toyoda A."/>
            <person name="Takaki Y."/>
            <person name="Nishi S."/>
            <person name="Hori S."/>
            <person name="Arai W."/>
            <person name="Tsubouchi T."/>
            <person name="Morono Y."/>
            <person name="Uchiyama I."/>
            <person name="Ito T."/>
            <person name="Fujiyama A."/>
            <person name="Inagaki F."/>
            <person name="Takami H."/>
        </authorList>
    </citation>
    <scope>NUCLEOTIDE SEQUENCE</scope>
    <source>
        <strain evidence="1">Expedition CK06-06</strain>
    </source>
</reference>
<dbReference type="EMBL" id="BARV01023934">
    <property type="protein sequence ID" value="GAI42444.1"/>
    <property type="molecule type" value="Genomic_DNA"/>
</dbReference>
<proteinExistence type="predicted"/>
<dbReference type="PANTHER" id="PTHR30290:SF34">
    <property type="entry name" value="ABC TRANSPORTER, PERIPLASMIC OLIGO-PEPTIDE BINDING PROTEIN, PUTATIVE-RELATED"/>
    <property type="match status" value="1"/>
</dbReference>
<evidence type="ECO:0000313" key="1">
    <source>
        <dbReference type="EMBL" id="GAI42444.1"/>
    </source>
</evidence>
<organism evidence="1">
    <name type="scientific">marine sediment metagenome</name>
    <dbReference type="NCBI Taxonomy" id="412755"/>
    <lineage>
        <taxon>unclassified sequences</taxon>
        <taxon>metagenomes</taxon>
        <taxon>ecological metagenomes</taxon>
    </lineage>
</organism>
<protein>
    <recommendedName>
        <fullName evidence="2">Solute-binding protein family 5 domain-containing protein</fullName>
    </recommendedName>
</protein>
<dbReference type="Gene3D" id="3.40.190.10">
    <property type="entry name" value="Periplasmic binding protein-like II"/>
    <property type="match status" value="1"/>
</dbReference>
<name>X1QGP3_9ZZZZ</name>
<dbReference type="GO" id="GO:0015833">
    <property type="term" value="P:peptide transport"/>
    <property type="evidence" value="ECO:0007669"/>
    <property type="project" value="TreeGrafter"/>
</dbReference>
<dbReference type="GO" id="GO:1904680">
    <property type="term" value="F:peptide transmembrane transporter activity"/>
    <property type="evidence" value="ECO:0007669"/>
    <property type="project" value="TreeGrafter"/>
</dbReference>
<gene>
    <name evidence="1" type="ORF">S06H3_39171</name>
</gene>
<sequence length="127" mass="14786">MEWATYLDELIANKLTLFILGWGADYPDPHNFVHPFMHTDGSFAAFQGYSNPEVDRLIAEGIATVDPAKRQEIYYQLQALYYEDVPSIGLYQPLERRYERDWVKGWYYNSVIPNSNTVSYLYSISKG</sequence>
<dbReference type="AlphaFoldDB" id="X1QGP3"/>
<dbReference type="SUPFAM" id="SSF53850">
    <property type="entry name" value="Periplasmic binding protein-like II"/>
    <property type="match status" value="1"/>
</dbReference>
<comment type="caution">
    <text evidence="1">The sequence shown here is derived from an EMBL/GenBank/DDBJ whole genome shotgun (WGS) entry which is preliminary data.</text>
</comment>
<evidence type="ECO:0008006" key="2">
    <source>
        <dbReference type="Google" id="ProtNLM"/>
    </source>
</evidence>